<comment type="similarity">
    <text evidence="5">Belongs to the pyruvate, phosphate/water dikinase regulatory protein family. PDRP subfamily.</text>
</comment>
<dbReference type="AlphaFoldDB" id="A0A926NPV6"/>
<name>A0A926NPV6_9BACI</name>
<dbReference type="RefSeq" id="WP_191159339.1">
    <property type="nucleotide sequence ID" value="NZ_JACXAI010000021.1"/>
</dbReference>
<comment type="catalytic activity">
    <reaction evidence="5">
        <text>N(tele)-phospho-L-histidyl/L-threonyl-[pyruvate, phosphate dikinase] + ADP = N(tele)-phospho-L-histidyl/O-phospho-L-threonyl-[pyruvate, phosphate dikinase] + AMP + H(+)</text>
        <dbReference type="Rhea" id="RHEA:43692"/>
        <dbReference type="Rhea" id="RHEA-COMP:10650"/>
        <dbReference type="Rhea" id="RHEA-COMP:10651"/>
        <dbReference type="ChEBI" id="CHEBI:15378"/>
        <dbReference type="ChEBI" id="CHEBI:30013"/>
        <dbReference type="ChEBI" id="CHEBI:61977"/>
        <dbReference type="ChEBI" id="CHEBI:83586"/>
        <dbReference type="ChEBI" id="CHEBI:456215"/>
        <dbReference type="ChEBI" id="CHEBI:456216"/>
        <dbReference type="EC" id="2.7.11.32"/>
    </reaction>
</comment>
<evidence type="ECO:0000313" key="7">
    <source>
        <dbReference type="Proteomes" id="UP000626844"/>
    </source>
</evidence>
<dbReference type="GO" id="GO:0043531">
    <property type="term" value="F:ADP binding"/>
    <property type="evidence" value="ECO:0007669"/>
    <property type="project" value="UniProtKB-UniRule"/>
</dbReference>
<comment type="caution">
    <text evidence="6">The sequence shown here is derived from an EMBL/GenBank/DDBJ whole genome shotgun (WGS) entry which is preliminary data.</text>
</comment>
<dbReference type="Proteomes" id="UP000626844">
    <property type="component" value="Unassembled WGS sequence"/>
</dbReference>
<dbReference type="Pfam" id="PF03618">
    <property type="entry name" value="Kinase-PPPase"/>
    <property type="match status" value="1"/>
</dbReference>
<dbReference type="EC" id="2.7.11.32" evidence="5"/>
<keyword evidence="1 5" id="KW-0723">Serine/threonine-protein kinase</keyword>
<keyword evidence="4 5" id="KW-0418">Kinase</keyword>
<dbReference type="GO" id="GO:0005524">
    <property type="term" value="F:ATP binding"/>
    <property type="evidence" value="ECO:0007669"/>
    <property type="project" value="InterPro"/>
</dbReference>
<accession>A0A926NPV6</accession>
<feature type="binding site" evidence="5">
    <location>
        <begin position="149"/>
        <end position="156"/>
    </location>
    <ligand>
        <name>ADP</name>
        <dbReference type="ChEBI" id="CHEBI:456216"/>
    </ligand>
</feature>
<dbReference type="HAMAP" id="MF_00921">
    <property type="entry name" value="PDRP"/>
    <property type="match status" value="1"/>
</dbReference>
<dbReference type="GO" id="GO:0016776">
    <property type="term" value="F:phosphotransferase activity, phosphate group as acceptor"/>
    <property type="evidence" value="ECO:0007669"/>
    <property type="project" value="UniProtKB-UniRule"/>
</dbReference>
<evidence type="ECO:0000256" key="4">
    <source>
        <dbReference type="ARBA" id="ARBA00022777"/>
    </source>
</evidence>
<dbReference type="PANTHER" id="PTHR31756">
    <property type="entry name" value="PYRUVATE, PHOSPHATE DIKINASE REGULATORY PROTEIN 1, CHLOROPLASTIC"/>
    <property type="match status" value="1"/>
</dbReference>
<keyword evidence="2 5" id="KW-0808">Transferase</keyword>
<evidence type="ECO:0000256" key="1">
    <source>
        <dbReference type="ARBA" id="ARBA00022527"/>
    </source>
</evidence>
<organism evidence="6 7">
    <name type="scientific">Metabacillus arenae</name>
    <dbReference type="NCBI Taxonomy" id="2771434"/>
    <lineage>
        <taxon>Bacteria</taxon>
        <taxon>Bacillati</taxon>
        <taxon>Bacillota</taxon>
        <taxon>Bacilli</taxon>
        <taxon>Bacillales</taxon>
        <taxon>Bacillaceae</taxon>
        <taxon>Metabacillus</taxon>
    </lineage>
</organism>
<evidence type="ECO:0000256" key="5">
    <source>
        <dbReference type="HAMAP-Rule" id="MF_00921"/>
    </source>
</evidence>
<dbReference type="GO" id="GO:0004674">
    <property type="term" value="F:protein serine/threonine kinase activity"/>
    <property type="evidence" value="ECO:0007669"/>
    <property type="project" value="UniProtKB-UniRule"/>
</dbReference>
<dbReference type="EMBL" id="JACXAI010000021">
    <property type="protein sequence ID" value="MBD1381741.1"/>
    <property type="molecule type" value="Genomic_DNA"/>
</dbReference>
<dbReference type="EC" id="2.7.4.27" evidence="5"/>
<keyword evidence="7" id="KW-1185">Reference proteome</keyword>
<evidence type="ECO:0000313" key="6">
    <source>
        <dbReference type="EMBL" id="MBD1381741.1"/>
    </source>
</evidence>
<dbReference type="PANTHER" id="PTHR31756:SF3">
    <property type="entry name" value="PYRUVATE, PHOSPHATE DIKINASE REGULATORY PROTEIN 1, CHLOROPLASTIC"/>
    <property type="match status" value="1"/>
</dbReference>
<evidence type="ECO:0000256" key="3">
    <source>
        <dbReference type="ARBA" id="ARBA00022741"/>
    </source>
</evidence>
<keyword evidence="3 5" id="KW-0547">Nucleotide-binding</keyword>
<dbReference type="InterPro" id="IPR026565">
    <property type="entry name" value="PPDK_reg"/>
</dbReference>
<evidence type="ECO:0000256" key="2">
    <source>
        <dbReference type="ARBA" id="ARBA00022679"/>
    </source>
</evidence>
<proteinExistence type="inferred from homology"/>
<sequence>MNKKENVYIVSDSLDETAEKVVRAVFSISGREVKIQHISYVKDITDIKNVITISKNSHSIIVYTIVTGYLKQYLELKAQEEGVITVDLLTPLMDVFMKQFYKVPKGEPNLIKNIDDDYCRRVEAIEFAVQHDDGQDTQNIRLADIVLIGVSRTSKTPLSMYLAYKGFKVANIPLVPEIIPPSELFKIPNNKCVGLVITPDKLNEIRRERLKNLGMTIEFKYANVERIHKELNYAENLMKRIGCPIIDVSNIGIEETADLIMSNVQKEWICIS</sequence>
<reference evidence="6" key="1">
    <citation type="submission" date="2020-09" db="EMBL/GenBank/DDBJ databases">
        <title>A novel bacterium of genus Bacillus, isolated from South China Sea.</title>
        <authorList>
            <person name="Huang H."/>
            <person name="Mo K."/>
            <person name="Hu Y."/>
        </authorList>
    </citation>
    <scope>NUCLEOTIDE SEQUENCE</scope>
    <source>
        <strain evidence="6">IB182487</strain>
    </source>
</reference>
<comment type="catalytic activity">
    <reaction evidence="5">
        <text>N(tele)-phospho-L-histidyl/O-phospho-L-threonyl-[pyruvate, phosphate dikinase] + phosphate + H(+) = N(tele)-phospho-L-histidyl/L-threonyl-[pyruvate, phosphate dikinase] + diphosphate</text>
        <dbReference type="Rhea" id="RHEA:43696"/>
        <dbReference type="Rhea" id="RHEA-COMP:10650"/>
        <dbReference type="Rhea" id="RHEA-COMP:10651"/>
        <dbReference type="ChEBI" id="CHEBI:15378"/>
        <dbReference type="ChEBI" id="CHEBI:30013"/>
        <dbReference type="ChEBI" id="CHEBI:33019"/>
        <dbReference type="ChEBI" id="CHEBI:43474"/>
        <dbReference type="ChEBI" id="CHEBI:61977"/>
        <dbReference type="ChEBI" id="CHEBI:83586"/>
        <dbReference type="EC" id="2.7.4.27"/>
    </reaction>
</comment>
<comment type="function">
    <text evidence="5">Bifunctional serine/threonine kinase and phosphorylase involved in the regulation of the pyruvate, phosphate dikinase (PPDK) by catalyzing its phosphorylation/dephosphorylation.</text>
</comment>
<gene>
    <name evidence="6" type="ORF">IC621_16025</name>
</gene>
<protein>
    <recommendedName>
        <fullName evidence="5">Putative pyruvate, phosphate dikinase regulatory protein</fullName>
        <shortName evidence="5">PPDK regulatory protein</shortName>
        <ecNumber evidence="5">2.7.11.32</ecNumber>
        <ecNumber evidence="5">2.7.4.27</ecNumber>
    </recommendedName>
</protein>
<dbReference type="InterPro" id="IPR005177">
    <property type="entry name" value="Kinase-pyrophosphorylase"/>
</dbReference>
<dbReference type="NCBIfam" id="NF003742">
    <property type="entry name" value="PRK05339.1"/>
    <property type="match status" value="1"/>
</dbReference>